<keyword evidence="1" id="KW-0472">Membrane</keyword>
<dbReference type="EMBL" id="FWEV01000288">
    <property type="protein sequence ID" value="SLM31864.1"/>
    <property type="molecule type" value="Genomic_DNA"/>
</dbReference>
<evidence type="ECO:0000256" key="1">
    <source>
        <dbReference type="SAM" id="Phobius"/>
    </source>
</evidence>
<dbReference type="STRING" id="1246637.MTBBW1_460020"/>
<dbReference type="RefSeq" id="WP_080801208.1">
    <property type="nucleotide sequence ID" value="NZ_LT828542.1"/>
</dbReference>
<accession>A0A1W1HHA8</accession>
<dbReference type="Gene3D" id="2.160.20.10">
    <property type="entry name" value="Single-stranded right-handed beta-helix, Pectin lyase-like"/>
    <property type="match status" value="3"/>
</dbReference>
<dbReference type="SUPFAM" id="SSF51126">
    <property type="entry name" value="Pectin lyase-like"/>
    <property type="match status" value="1"/>
</dbReference>
<evidence type="ECO:0000313" key="4">
    <source>
        <dbReference type="Proteomes" id="UP000191931"/>
    </source>
</evidence>
<dbReference type="InterPro" id="IPR011050">
    <property type="entry name" value="Pectin_lyase_fold/virulence"/>
</dbReference>
<dbReference type="NCBIfam" id="TIGR01901">
    <property type="entry name" value="adhes_NPXG"/>
    <property type="match status" value="1"/>
</dbReference>
<dbReference type="OrthoDB" id="218680at2"/>
<reference evidence="3 4" key="1">
    <citation type="submission" date="2017-03" db="EMBL/GenBank/DDBJ databases">
        <authorList>
            <person name="Afonso C.L."/>
            <person name="Miller P.J."/>
            <person name="Scott M.A."/>
            <person name="Spackman E."/>
            <person name="Goraichik I."/>
            <person name="Dimitrov K.M."/>
            <person name="Suarez D.L."/>
            <person name="Swayne D.E."/>
        </authorList>
    </citation>
    <scope>NUCLEOTIDE SEQUENCE [LARGE SCALE GENOMIC DNA]</scope>
    <source>
        <strain evidence="3">PRJEB14757</strain>
    </source>
</reference>
<feature type="domain" description="Filamentous haemagglutinin FhaB/tRNA nuclease CdiA-like TPS" evidence="2">
    <location>
        <begin position="47"/>
        <end position="161"/>
    </location>
</feature>
<dbReference type="Proteomes" id="UP000191931">
    <property type="component" value="Unassembled WGS sequence"/>
</dbReference>
<evidence type="ECO:0000259" key="2">
    <source>
        <dbReference type="SMART" id="SM00912"/>
    </source>
</evidence>
<gene>
    <name evidence="3" type="ORF">MTBBW1_460020</name>
</gene>
<sequence length="1257" mass="129560">MKDGRLNFSNGHHCLSCFINKIIVIVLSFFSIIIFTGYAAFVYADIATDGTVGAPQTLTGPDFTIPESLGTLSGQNLFHSFKTFSISENQSATFTGSNSINNVISRVTGGEASTIDGLLRSTVGDADFFFINPSGVVFGPHATVDVPAAFHVSTADELIFDDGTVFSASSPATSTLTQAAPESFGFLGAKAATIEINGSVLEFAPESRISLSSGNITIQGAEEQNSKLVNEGGDIQLTALGKSSGNVSIEGDIAGIANGTVSIKSATIDSSGNGGGHIKIHTGKVEFDESSIKAHNLGVKNGDIGVEVSAEKEVIIDNNSSILSYSYSTGNSGDIIINAENLSIDGGDSYSVISSQAKSNSEGNAGTIEINVNSLIQINKGSQIWSTTSSKGDAGNVIVKADKLTIDEQGSDQVTVIASTAGSNSEGNAGTVDIKVYGLMQIINGASISSYTESKGNAGNLIINAGDLTIDRQMSDSFTGIASHARTGSYGNAGSIEVNVADMLKILNGSEISSSIWSQGDAGNLLVRAGQLTIDGQGRESFAGITSQARSGSQGNPGSIEVNVEDKIELIDGGTISSDTFTKADSGDVIVTAENLMIDNKNQTISGRRFTGIRSWTYDEGNAGTVNIIINDSTELYHGGAISSSTFGKGNGNTVMLESGNMKIDAQGFQTQLTGVACQAETDPSGYVSEGDGGEIIINIKGLLEMSNGAQISTSTFSEGNAGKVTVNADKLIIDPQNETYLFTGITSAAYEGSNGNAGDVIVNAKEIQMMKGAAQISSETYKNTTGDAGTVTVSTDALLEMRDGAEISSSTSAKGDAGDVIVTAGSIKINGNGEVTGIESDASYGSSGNAGTVDVTVDGLLELLDEARISSSTSAKGDAKNVIVKAGELKIDGKGGDGTGIASLAFYFSEGNGGTVTVTVDRLLKLIDGALISSSTYAKGDAGTVTVNADNIIIDGESTGIYSAATDNAAGYVGDVIINADSVTLMNGGNISISAEQKLSEESLAELSGNSIVNSININARNIHLDQKATITSESTQNVPASEINIQANKTIVKNSSTINTSCKNADGGDITIQSDSLFIHDAQITTSVEGETGDGGNITIKGIKQEDNAMPENFLVMKGGFIQANTAAENATGGTIDINVNGIITDRTQELEIGGLERRIFEPGQNLNVIQAAAPKGNPGEIPQKLTEIDISGSIANMGVQFTSPVMMSTDPCLALGSHQASSLIQGGKGGFPEQPEDPSLVLLTMERIDETVAD</sequence>
<dbReference type="AlphaFoldDB" id="A0A1W1HHA8"/>
<protein>
    <recommendedName>
        <fullName evidence="2">Filamentous haemagglutinin FhaB/tRNA nuclease CdiA-like TPS domain-containing protein</fullName>
    </recommendedName>
</protein>
<dbReference type="Pfam" id="PF05860">
    <property type="entry name" value="TPS"/>
    <property type="match status" value="1"/>
</dbReference>
<keyword evidence="1" id="KW-0812">Transmembrane</keyword>
<keyword evidence="4" id="KW-1185">Reference proteome</keyword>
<dbReference type="SMART" id="SM00912">
    <property type="entry name" value="Haemagg_act"/>
    <property type="match status" value="1"/>
</dbReference>
<feature type="transmembrane region" description="Helical" evidence="1">
    <location>
        <begin position="21"/>
        <end position="44"/>
    </location>
</feature>
<name>A0A1W1HHA8_9BACT</name>
<dbReference type="InterPro" id="IPR008638">
    <property type="entry name" value="FhaB/CdiA-like_TPS"/>
</dbReference>
<dbReference type="InterPro" id="IPR012334">
    <property type="entry name" value="Pectin_lyas_fold"/>
</dbReference>
<proteinExistence type="predicted"/>
<organism evidence="3 4">
    <name type="scientific">Desulfamplus magnetovallimortis</name>
    <dbReference type="NCBI Taxonomy" id="1246637"/>
    <lineage>
        <taxon>Bacteria</taxon>
        <taxon>Pseudomonadati</taxon>
        <taxon>Thermodesulfobacteriota</taxon>
        <taxon>Desulfobacteria</taxon>
        <taxon>Desulfobacterales</taxon>
        <taxon>Desulfobacteraceae</taxon>
        <taxon>Desulfamplus</taxon>
    </lineage>
</organism>
<evidence type="ECO:0000313" key="3">
    <source>
        <dbReference type="EMBL" id="SLM31864.1"/>
    </source>
</evidence>
<keyword evidence="1" id="KW-1133">Transmembrane helix</keyword>